<feature type="domain" description="HTH merR-type" evidence="5">
    <location>
        <begin position="1"/>
        <end position="70"/>
    </location>
</feature>
<dbReference type="EMBL" id="NIPR01000013">
    <property type="protein sequence ID" value="PMD71343.1"/>
    <property type="molecule type" value="Genomic_DNA"/>
</dbReference>
<dbReference type="OrthoDB" id="9814833at2"/>
<organism evidence="6 7">
    <name type="scientific">Companilactobacillus nuruki</name>
    <dbReference type="NCBI Taxonomy" id="1993540"/>
    <lineage>
        <taxon>Bacteria</taxon>
        <taxon>Bacillati</taxon>
        <taxon>Bacillota</taxon>
        <taxon>Bacilli</taxon>
        <taxon>Lactobacillales</taxon>
        <taxon>Lactobacillaceae</taxon>
        <taxon>Companilactobacillus</taxon>
    </lineage>
</organism>
<reference evidence="6 7" key="1">
    <citation type="submission" date="2017-05" db="EMBL/GenBank/DDBJ databases">
        <title>Lactobacillus nurukis nov., sp. nov., isolated from nuruk.</title>
        <authorList>
            <person name="Kim S.-J."/>
        </authorList>
    </citation>
    <scope>NUCLEOTIDE SEQUENCE [LARGE SCALE GENOMIC DNA]</scope>
    <source>
        <strain evidence="6 7">SYF10-1a</strain>
    </source>
</reference>
<evidence type="ECO:0000259" key="5">
    <source>
        <dbReference type="PROSITE" id="PS50937"/>
    </source>
</evidence>
<evidence type="ECO:0000256" key="2">
    <source>
        <dbReference type="ARBA" id="ARBA00023015"/>
    </source>
</evidence>
<keyword evidence="3" id="KW-0238">DNA-binding</keyword>
<dbReference type="PANTHER" id="PTHR30204:SF69">
    <property type="entry name" value="MERR-FAMILY TRANSCRIPTIONAL REGULATOR"/>
    <property type="match status" value="1"/>
</dbReference>
<keyword evidence="1" id="KW-0678">Repressor</keyword>
<dbReference type="GO" id="GO:0003700">
    <property type="term" value="F:DNA-binding transcription factor activity"/>
    <property type="evidence" value="ECO:0007669"/>
    <property type="project" value="InterPro"/>
</dbReference>
<dbReference type="SMART" id="SM00422">
    <property type="entry name" value="HTH_MERR"/>
    <property type="match status" value="1"/>
</dbReference>
<dbReference type="Pfam" id="PF13411">
    <property type="entry name" value="MerR_1"/>
    <property type="match status" value="1"/>
</dbReference>
<keyword evidence="7" id="KW-1185">Reference proteome</keyword>
<dbReference type="InterPro" id="IPR000551">
    <property type="entry name" value="MerR-type_HTH_dom"/>
</dbReference>
<gene>
    <name evidence="6" type="ORF">CBP76_05660</name>
</gene>
<name>A0A2N7AUQ5_9LACO</name>
<dbReference type="SUPFAM" id="SSF46955">
    <property type="entry name" value="Putative DNA-binding domain"/>
    <property type="match status" value="1"/>
</dbReference>
<evidence type="ECO:0000313" key="6">
    <source>
        <dbReference type="EMBL" id="PMD71343.1"/>
    </source>
</evidence>
<protein>
    <submittedName>
        <fullName evidence="6">Transcriptional regulator</fullName>
    </submittedName>
</protein>
<dbReference type="Gene3D" id="1.10.1660.10">
    <property type="match status" value="1"/>
</dbReference>
<dbReference type="AlphaFoldDB" id="A0A2N7AUQ5"/>
<dbReference type="PANTHER" id="PTHR30204">
    <property type="entry name" value="REDOX-CYCLING DRUG-SENSING TRANSCRIPTIONAL ACTIVATOR SOXR"/>
    <property type="match status" value="1"/>
</dbReference>
<keyword evidence="2" id="KW-0805">Transcription regulation</keyword>
<evidence type="ECO:0000256" key="1">
    <source>
        <dbReference type="ARBA" id="ARBA00022491"/>
    </source>
</evidence>
<dbReference type="PROSITE" id="PS50937">
    <property type="entry name" value="HTH_MERR_2"/>
    <property type="match status" value="1"/>
</dbReference>
<keyword evidence="4" id="KW-0804">Transcription</keyword>
<proteinExistence type="predicted"/>
<evidence type="ECO:0000313" key="7">
    <source>
        <dbReference type="Proteomes" id="UP000235649"/>
    </source>
</evidence>
<dbReference type="RefSeq" id="WP_102195976.1">
    <property type="nucleotide sequence ID" value="NZ_NIPR01000013.1"/>
</dbReference>
<accession>A0A2N7AUQ5</accession>
<dbReference type="InterPro" id="IPR047057">
    <property type="entry name" value="MerR_fam"/>
</dbReference>
<evidence type="ECO:0000256" key="4">
    <source>
        <dbReference type="ARBA" id="ARBA00023163"/>
    </source>
</evidence>
<dbReference type="GO" id="GO:0003677">
    <property type="term" value="F:DNA binding"/>
    <property type="evidence" value="ECO:0007669"/>
    <property type="project" value="UniProtKB-KW"/>
</dbReference>
<dbReference type="Proteomes" id="UP000235649">
    <property type="component" value="Unassembled WGS sequence"/>
</dbReference>
<dbReference type="InterPro" id="IPR009061">
    <property type="entry name" value="DNA-bd_dom_put_sf"/>
</dbReference>
<comment type="caution">
    <text evidence="6">The sequence shown here is derived from an EMBL/GenBank/DDBJ whole genome shotgun (WGS) entry which is preliminary data.</text>
</comment>
<sequence>MLKISEMAKLANTTRRTLIFYDEQDVFHPIERSSSGYRYYKYEQLYELLFILSMKDMGLSLNQIKEIQNDSSSKIIDELINIQEAVDSKITELSKVESIVSRKILEETRISELVIENYQPVIVKRPRLTFWCSREAVSCTEEEIAELFSEFYQQLDKLALMDGNQSGFLADVPNMDSKEYPEAAFRVIKETATNNSGKAMPKIEKIAGEYVAVKVENSTMGVCRGLDLLKVFCGNHKLNVTDDMWQINEKDDLTNKGGSDYLWLEYLIKK</sequence>
<evidence type="ECO:0000256" key="3">
    <source>
        <dbReference type="ARBA" id="ARBA00023125"/>
    </source>
</evidence>